<proteinExistence type="predicted"/>
<evidence type="ECO:0000259" key="13">
    <source>
        <dbReference type="Pfam" id="PF00060"/>
    </source>
</evidence>
<keyword evidence="15" id="KW-1185">Reference proteome</keyword>
<comment type="caution">
    <text evidence="14">The sequence shown here is derived from an EMBL/GenBank/DDBJ whole genome shotgun (WGS) entry which is preliminary data.</text>
</comment>
<keyword evidence="4 12" id="KW-1133">Transmembrane helix</keyword>
<evidence type="ECO:0000313" key="14">
    <source>
        <dbReference type="EMBL" id="CEF99816.1"/>
    </source>
</evidence>
<evidence type="ECO:0000256" key="9">
    <source>
        <dbReference type="ARBA" id="ARBA00023286"/>
    </source>
</evidence>
<dbReference type="Proteomes" id="UP000009170">
    <property type="component" value="Unassembled WGS sequence"/>
</dbReference>
<keyword evidence="10" id="KW-0407">Ion channel</keyword>
<feature type="compositionally biased region" description="Polar residues" evidence="11">
    <location>
        <begin position="351"/>
        <end position="360"/>
    </location>
</feature>
<feature type="transmembrane region" description="Helical" evidence="12">
    <location>
        <begin position="283"/>
        <end position="302"/>
    </location>
</feature>
<evidence type="ECO:0000256" key="11">
    <source>
        <dbReference type="SAM" id="MobiDB-lite"/>
    </source>
</evidence>
<feature type="compositionally biased region" description="Basic and acidic residues" evidence="11">
    <location>
        <begin position="334"/>
        <end position="350"/>
    </location>
</feature>
<feature type="domain" description="Ionotropic glutamate receptor C-terminal" evidence="13">
    <location>
        <begin position="36"/>
        <end position="285"/>
    </location>
</feature>
<dbReference type="KEGG" id="ota:OT_ostta12g00065"/>
<dbReference type="RefSeq" id="XP_003082245.2">
    <property type="nucleotide sequence ID" value="XM_003082197.2"/>
</dbReference>
<dbReference type="STRING" id="70448.A0A090M6J0"/>
<dbReference type="GeneID" id="9836105"/>
<keyword evidence="9" id="KW-1071">Ligand-gated ion channel</keyword>
<keyword evidence="5" id="KW-0406">Ion transport</keyword>
<dbReference type="InterPro" id="IPR015683">
    <property type="entry name" value="Ionotropic_Glu_rcpt"/>
</dbReference>
<reference evidence="15" key="1">
    <citation type="journal article" date="2006" name="Proc. Natl. Acad. Sci. U.S.A.">
        <title>Genome analysis of the smallest free-living eukaryote Ostreococcus tauri unveils many unique features.</title>
        <authorList>
            <person name="Derelle E."/>
            <person name="Ferraz C."/>
            <person name="Rombauts S."/>
            <person name="Rouze P."/>
            <person name="Worden A.Z."/>
            <person name="Robbens S."/>
            <person name="Partensky F."/>
            <person name="Degroeve S."/>
            <person name="Echeynie S."/>
            <person name="Cooke R."/>
            <person name="Saeys Y."/>
            <person name="Wuyts J."/>
            <person name="Jabbari K."/>
            <person name="Bowler C."/>
            <person name="Panaud O."/>
            <person name="Piegu B."/>
            <person name="Ball S.G."/>
            <person name="Ral J.-P."/>
            <person name="Bouget F.-Y."/>
            <person name="Piganeau G."/>
            <person name="De Baets B."/>
            <person name="Picard A."/>
            <person name="Delseny M."/>
            <person name="Demaille J."/>
            <person name="Van de Peer Y."/>
            <person name="Moreau H."/>
        </authorList>
    </citation>
    <scope>NUCLEOTIDE SEQUENCE [LARGE SCALE GENOMIC DNA]</scope>
    <source>
        <strain evidence="15">OTTH 0595 / CCAP 157/2 / RCC745</strain>
    </source>
</reference>
<keyword evidence="3 12" id="KW-0812">Transmembrane</keyword>
<evidence type="ECO:0000256" key="4">
    <source>
        <dbReference type="ARBA" id="ARBA00022989"/>
    </source>
</evidence>
<organism evidence="14 15">
    <name type="scientific">Ostreococcus tauri</name>
    <name type="common">Marine green alga</name>
    <dbReference type="NCBI Taxonomy" id="70448"/>
    <lineage>
        <taxon>Eukaryota</taxon>
        <taxon>Viridiplantae</taxon>
        <taxon>Chlorophyta</taxon>
        <taxon>Mamiellophyceae</taxon>
        <taxon>Mamiellales</taxon>
        <taxon>Bathycoccaceae</taxon>
        <taxon>Ostreococcus</taxon>
    </lineage>
</organism>
<dbReference type="OrthoDB" id="5984008at2759"/>
<evidence type="ECO:0000256" key="6">
    <source>
        <dbReference type="ARBA" id="ARBA00023136"/>
    </source>
</evidence>
<evidence type="ECO:0000313" key="15">
    <source>
        <dbReference type="Proteomes" id="UP000009170"/>
    </source>
</evidence>
<feature type="region of interest" description="Disordered" evidence="11">
    <location>
        <begin position="324"/>
        <end position="379"/>
    </location>
</feature>
<evidence type="ECO:0000256" key="5">
    <source>
        <dbReference type="ARBA" id="ARBA00023065"/>
    </source>
</evidence>
<evidence type="ECO:0000256" key="7">
    <source>
        <dbReference type="ARBA" id="ARBA00023170"/>
    </source>
</evidence>
<keyword evidence="7 14" id="KW-0675">Receptor</keyword>
<keyword evidence="8" id="KW-0325">Glycoprotein</keyword>
<keyword evidence="6 12" id="KW-0472">Membrane</keyword>
<dbReference type="PANTHER" id="PTHR18966">
    <property type="entry name" value="IONOTROPIC GLUTAMATE RECEPTOR"/>
    <property type="match status" value="1"/>
</dbReference>
<evidence type="ECO:0000256" key="12">
    <source>
        <dbReference type="SAM" id="Phobius"/>
    </source>
</evidence>
<name>A0A090M6J0_OSTTA</name>
<dbReference type="Pfam" id="PF00060">
    <property type="entry name" value="Lig_chan"/>
    <property type="match status" value="1"/>
</dbReference>
<feature type="transmembrane region" description="Helical" evidence="12">
    <location>
        <begin position="101"/>
        <end position="123"/>
    </location>
</feature>
<evidence type="ECO:0000256" key="1">
    <source>
        <dbReference type="ARBA" id="ARBA00004141"/>
    </source>
</evidence>
<dbReference type="Gene3D" id="1.10.287.70">
    <property type="match status" value="1"/>
</dbReference>
<evidence type="ECO:0000256" key="10">
    <source>
        <dbReference type="ARBA" id="ARBA00023303"/>
    </source>
</evidence>
<gene>
    <name evidence="14" type="ORF">OT_ostta12g00065</name>
</gene>
<dbReference type="EMBL" id="CAID01000012">
    <property type="protein sequence ID" value="CEF99816.1"/>
    <property type="molecule type" value="Genomic_DNA"/>
</dbReference>
<comment type="subcellular location">
    <subcellularLocation>
        <location evidence="1">Membrane</location>
        <topology evidence="1">Multi-pass membrane protein</topology>
    </subcellularLocation>
</comment>
<sequence length="379" mass="42428">MVTGRYITDLSRELLVEKEAASKTLNPALMLKPFTWQAWLAFLALTTFHSLCYYYLEFDHFKEEIPSVLEGVLTSWWLSWERFTSGLDAEPRSPHAKALQVIWGMCTLCFTALYTASLAALIIEVSVSNSAINSMSDLQMVGGRVAIFTGDPLKTQLQTSYPWLTMVEVPLATIRATTNIKSFLTQNGVQAMLIPHVYAYELEQAQSDCGMTIVANALKAGGGFATHYSECAENLHWVIDTTLMEMEFDGKMDQITLSYTPMMCQNQVTASEVSYTLDINQTYGIIAAGGVLMLLVLTLSAGHKKHENHRRRKREIQHRQHLEAVLSEMAPEEGENKNDSGKDAESKDNNALRNRLQQARASFRKGTFGKSRKGGDVMF</sequence>
<dbReference type="InterPro" id="IPR001320">
    <property type="entry name" value="Iontro_rcpt_C"/>
</dbReference>
<feature type="transmembrane region" description="Helical" evidence="12">
    <location>
        <begin position="36"/>
        <end position="56"/>
    </location>
</feature>
<evidence type="ECO:0000256" key="8">
    <source>
        <dbReference type="ARBA" id="ARBA00023180"/>
    </source>
</evidence>
<evidence type="ECO:0000256" key="3">
    <source>
        <dbReference type="ARBA" id="ARBA00022692"/>
    </source>
</evidence>
<dbReference type="InParanoid" id="A0A090M6J0"/>
<reference evidence="14 15" key="2">
    <citation type="journal article" date="2014" name="BMC Genomics">
        <title>An improved genome of the model marine alga Ostreococcus tauri unfolds by assessing Illumina de novo assemblies.</title>
        <authorList>
            <person name="Blanc-Mathieu R."/>
            <person name="Verhelst B."/>
            <person name="Derelle E."/>
            <person name="Rombauts S."/>
            <person name="Bouget F.Y."/>
            <person name="Carre I."/>
            <person name="Chateau A."/>
            <person name="Eyre-Walker A."/>
            <person name="Grimsley N."/>
            <person name="Moreau H."/>
            <person name="Piegu B."/>
            <person name="Rivals E."/>
            <person name="Schackwitz W."/>
            <person name="Van de Peer Y."/>
            <person name="Piganeau G."/>
        </authorList>
    </citation>
    <scope>NUCLEOTIDE SEQUENCE [LARGE SCALE GENOMIC DNA]</scope>
    <source>
        <strain evidence="15">OTTH 0595 / CCAP 157/2 / RCC745</strain>
    </source>
</reference>
<dbReference type="GO" id="GO:0016020">
    <property type="term" value="C:membrane"/>
    <property type="evidence" value="ECO:0007669"/>
    <property type="project" value="UniProtKB-SubCell"/>
</dbReference>
<dbReference type="GO" id="GO:0015276">
    <property type="term" value="F:ligand-gated monoatomic ion channel activity"/>
    <property type="evidence" value="ECO:0007669"/>
    <property type="project" value="InterPro"/>
</dbReference>
<dbReference type="AlphaFoldDB" id="A0A090M6J0"/>
<keyword evidence="2" id="KW-0813">Transport</keyword>
<accession>A0A090M6J0</accession>
<protein>
    <submittedName>
        <fullName evidence="14">Ionotropic glutamate receptor</fullName>
    </submittedName>
</protein>
<evidence type="ECO:0000256" key="2">
    <source>
        <dbReference type="ARBA" id="ARBA00022448"/>
    </source>
</evidence>